<feature type="domain" description="Protein kinase" evidence="1">
    <location>
        <begin position="1"/>
        <end position="222"/>
    </location>
</feature>
<name>A0A7R9QG05_9ACAR</name>
<dbReference type="OrthoDB" id="6503099at2759"/>
<gene>
    <name evidence="2" type="ORF">OSB1V03_LOCUS19941</name>
</gene>
<dbReference type="PROSITE" id="PS50011">
    <property type="entry name" value="PROTEIN_KINASE_DOM"/>
    <property type="match status" value="1"/>
</dbReference>
<sequence length="352" mass="40237">MKNEMKIMKILKHPNIIQVHDVTKTTSMAYIFMDLAKNGSISDELENTKRPIAEPKAKKYFRDIIAGLYYMHTKGVAHRDIKPDNFLISESQRVLITDFGFSCVTIDGTERLMKGTACGTSEYKAIEIKTLREGEVYDAKASDMYSLGVSLMTESAEEYKELIGQFIANNKYKVIKYMASGSFCAIFKVKEMNTNKELVAKLEAEETDNPQLSHEFRIYQLLRYECNHSAIPKTYFFGSFLTYRALVMEQFGPNIATKFQECNQKFGVKTVSLLAIQLMDIFKYIHSKRVIYRDVKPENILLGLPQTPGANLLHVVDFGLSKEYKDRNGVHIPYKENVGLNGTARYMSINTH</sequence>
<dbReference type="PANTHER" id="PTHR24347">
    <property type="entry name" value="SERINE/THREONINE-PROTEIN KINASE"/>
    <property type="match status" value="1"/>
</dbReference>
<feature type="non-terminal residue" evidence="2">
    <location>
        <position position="352"/>
    </location>
</feature>
<dbReference type="PROSITE" id="PS00108">
    <property type="entry name" value="PROTEIN_KINASE_ST"/>
    <property type="match status" value="1"/>
</dbReference>
<dbReference type="SMART" id="SM00220">
    <property type="entry name" value="S_TKc"/>
    <property type="match status" value="1"/>
</dbReference>
<organism evidence="2">
    <name type="scientific">Medioppia subpectinata</name>
    <dbReference type="NCBI Taxonomy" id="1979941"/>
    <lineage>
        <taxon>Eukaryota</taxon>
        <taxon>Metazoa</taxon>
        <taxon>Ecdysozoa</taxon>
        <taxon>Arthropoda</taxon>
        <taxon>Chelicerata</taxon>
        <taxon>Arachnida</taxon>
        <taxon>Acari</taxon>
        <taxon>Acariformes</taxon>
        <taxon>Sarcoptiformes</taxon>
        <taxon>Oribatida</taxon>
        <taxon>Brachypylina</taxon>
        <taxon>Oppioidea</taxon>
        <taxon>Oppiidae</taxon>
        <taxon>Medioppia</taxon>
    </lineage>
</organism>
<dbReference type="Pfam" id="PF00069">
    <property type="entry name" value="Pkinase"/>
    <property type="match status" value="2"/>
</dbReference>
<accession>A0A7R9QG05</accession>
<evidence type="ECO:0000313" key="3">
    <source>
        <dbReference type="Proteomes" id="UP000759131"/>
    </source>
</evidence>
<dbReference type="InterPro" id="IPR008271">
    <property type="entry name" value="Ser/Thr_kinase_AS"/>
</dbReference>
<dbReference type="GO" id="GO:0005524">
    <property type="term" value="F:ATP binding"/>
    <property type="evidence" value="ECO:0007669"/>
    <property type="project" value="InterPro"/>
</dbReference>
<dbReference type="Gene3D" id="1.10.510.10">
    <property type="entry name" value="Transferase(Phosphotransferase) domain 1"/>
    <property type="match status" value="2"/>
</dbReference>
<keyword evidence="3" id="KW-1185">Reference proteome</keyword>
<dbReference type="InterPro" id="IPR011009">
    <property type="entry name" value="Kinase-like_dom_sf"/>
</dbReference>
<proteinExistence type="predicted"/>
<dbReference type="EMBL" id="CAJPIZ010030846">
    <property type="protein sequence ID" value="CAG2119994.1"/>
    <property type="molecule type" value="Genomic_DNA"/>
</dbReference>
<dbReference type="InterPro" id="IPR000719">
    <property type="entry name" value="Prot_kinase_dom"/>
</dbReference>
<dbReference type="SUPFAM" id="SSF56112">
    <property type="entry name" value="Protein kinase-like (PK-like)"/>
    <property type="match status" value="2"/>
</dbReference>
<dbReference type="AlphaFoldDB" id="A0A7R9QG05"/>
<dbReference type="Proteomes" id="UP000759131">
    <property type="component" value="Unassembled WGS sequence"/>
</dbReference>
<reference evidence="2" key="1">
    <citation type="submission" date="2020-11" db="EMBL/GenBank/DDBJ databases">
        <authorList>
            <person name="Tran Van P."/>
        </authorList>
    </citation>
    <scope>NUCLEOTIDE SEQUENCE</scope>
</reference>
<protein>
    <recommendedName>
        <fullName evidence="1">Protein kinase domain-containing protein</fullName>
    </recommendedName>
</protein>
<evidence type="ECO:0000259" key="1">
    <source>
        <dbReference type="PROSITE" id="PS50011"/>
    </source>
</evidence>
<dbReference type="GO" id="GO:0004672">
    <property type="term" value="F:protein kinase activity"/>
    <property type="evidence" value="ECO:0007669"/>
    <property type="project" value="InterPro"/>
</dbReference>
<evidence type="ECO:0000313" key="2">
    <source>
        <dbReference type="EMBL" id="CAD7644190.1"/>
    </source>
</evidence>
<dbReference type="EMBL" id="OC885421">
    <property type="protein sequence ID" value="CAD7644190.1"/>
    <property type="molecule type" value="Genomic_DNA"/>
</dbReference>